<feature type="transmembrane region" description="Helical" evidence="10">
    <location>
        <begin position="6"/>
        <end position="24"/>
    </location>
</feature>
<evidence type="ECO:0000313" key="12">
    <source>
        <dbReference type="EMBL" id="SVA34911.1"/>
    </source>
</evidence>
<evidence type="ECO:0000256" key="2">
    <source>
        <dbReference type="ARBA" id="ARBA00006555"/>
    </source>
</evidence>
<dbReference type="InterPro" id="IPR051045">
    <property type="entry name" value="TonB-dependent_transducer"/>
</dbReference>
<evidence type="ECO:0000256" key="6">
    <source>
        <dbReference type="ARBA" id="ARBA00022692"/>
    </source>
</evidence>
<dbReference type="InterPro" id="IPR006260">
    <property type="entry name" value="TonB/TolA_C"/>
</dbReference>
<name>A0A381V4J6_9ZZZZ</name>
<dbReference type="PANTHER" id="PTHR33446">
    <property type="entry name" value="PROTEIN TONB-RELATED"/>
    <property type="match status" value="1"/>
</dbReference>
<evidence type="ECO:0000256" key="3">
    <source>
        <dbReference type="ARBA" id="ARBA00022448"/>
    </source>
</evidence>
<evidence type="ECO:0000259" key="11">
    <source>
        <dbReference type="PROSITE" id="PS52015"/>
    </source>
</evidence>
<evidence type="ECO:0000256" key="9">
    <source>
        <dbReference type="ARBA" id="ARBA00023136"/>
    </source>
</evidence>
<dbReference type="NCBIfam" id="TIGR01352">
    <property type="entry name" value="tonB_Cterm"/>
    <property type="match status" value="1"/>
</dbReference>
<dbReference type="GO" id="GO:0031992">
    <property type="term" value="F:energy transducer activity"/>
    <property type="evidence" value="ECO:0007669"/>
    <property type="project" value="TreeGrafter"/>
</dbReference>
<dbReference type="PANTHER" id="PTHR33446:SF2">
    <property type="entry name" value="PROTEIN TONB"/>
    <property type="match status" value="1"/>
</dbReference>
<dbReference type="GO" id="GO:0055085">
    <property type="term" value="P:transmembrane transport"/>
    <property type="evidence" value="ECO:0007669"/>
    <property type="project" value="InterPro"/>
</dbReference>
<evidence type="ECO:0000256" key="4">
    <source>
        <dbReference type="ARBA" id="ARBA00022475"/>
    </source>
</evidence>
<dbReference type="AlphaFoldDB" id="A0A381V4J6"/>
<reference evidence="12" key="1">
    <citation type="submission" date="2018-05" db="EMBL/GenBank/DDBJ databases">
        <authorList>
            <person name="Lanie J.A."/>
            <person name="Ng W.-L."/>
            <person name="Kazmierczak K.M."/>
            <person name="Andrzejewski T.M."/>
            <person name="Davidsen T.M."/>
            <person name="Wayne K.J."/>
            <person name="Tettelin H."/>
            <person name="Glass J.I."/>
            <person name="Rusch D."/>
            <person name="Podicherti R."/>
            <person name="Tsui H.-C.T."/>
            <person name="Winkler M.E."/>
        </authorList>
    </citation>
    <scope>NUCLEOTIDE SEQUENCE</scope>
</reference>
<keyword evidence="5" id="KW-0997">Cell inner membrane</keyword>
<gene>
    <name evidence="12" type="ORF">METZ01_LOCUS87765</name>
</gene>
<dbReference type="GO" id="GO:0098797">
    <property type="term" value="C:plasma membrane protein complex"/>
    <property type="evidence" value="ECO:0007669"/>
    <property type="project" value="TreeGrafter"/>
</dbReference>
<dbReference type="Pfam" id="PF03544">
    <property type="entry name" value="TonB_C"/>
    <property type="match status" value="1"/>
</dbReference>
<keyword evidence="7" id="KW-0653">Protein transport</keyword>
<dbReference type="SUPFAM" id="SSF74653">
    <property type="entry name" value="TolA/TonB C-terminal domain"/>
    <property type="match status" value="1"/>
</dbReference>
<keyword evidence="3" id="KW-0813">Transport</keyword>
<keyword evidence="4" id="KW-1003">Cell membrane</keyword>
<organism evidence="12">
    <name type="scientific">marine metagenome</name>
    <dbReference type="NCBI Taxonomy" id="408172"/>
    <lineage>
        <taxon>unclassified sequences</taxon>
        <taxon>metagenomes</taxon>
        <taxon>ecological metagenomes</taxon>
    </lineage>
</organism>
<evidence type="ECO:0000256" key="10">
    <source>
        <dbReference type="SAM" id="Phobius"/>
    </source>
</evidence>
<feature type="domain" description="TonB C-terminal" evidence="11">
    <location>
        <begin position="45"/>
        <end position="133"/>
    </location>
</feature>
<evidence type="ECO:0000256" key="1">
    <source>
        <dbReference type="ARBA" id="ARBA00004383"/>
    </source>
</evidence>
<keyword evidence="6 10" id="KW-0812">Transmembrane</keyword>
<keyword evidence="9 10" id="KW-0472">Membrane</keyword>
<evidence type="ECO:0000256" key="8">
    <source>
        <dbReference type="ARBA" id="ARBA00022989"/>
    </source>
</evidence>
<accession>A0A381V4J6</accession>
<dbReference type="PROSITE" id="PS52015">
    <property type="entry name" value="TONB_CTD"/>
    <property type="match status" value="1"/>
</dbReference>
<evidence type="ECO:0000256" key="7">
    <source>
        <dbReference type="ARBA" id="ARBA00022927"/>
    </source>
</evidence>
<comment type="subcellular location">
    <subcellularLocation>
        <location evidence="1">Cell inner membrane</location>
        <topology evidence="1">Single-pass membrane protein</topology>
        <orientation evidence="1">Periplasmic side</orientation>
    </subcellularLocation>
</comment>
<dbReference type="InterPro" id="IPR037682">
    <property type="entry name" value="TonB_C"/>
</dbReference>
<proteinExistence type="inferred from homology"/>
<dbReference type="GO" id="GO:0015031">
    <property type="term" value="P:protein transport"/>
    <property type="evidence" value="ECO:0007669"/>
    <property type="project" value="UniProtKB-KW"/>
</dbReference>
<dbReference type="Gene3D" id="3.30.1150.10">
    <property type="match status" value="1"/>
</dbReference>
<comment type="similarity">
    <text evidence="2">Belongs to the TonB family.</text>
</comment>
<protein>
    <recommendedName>
        <fullName evidence="11">TonB C-terminal domain-containing protein</fullName>
    </recommendedName>
</protein>
<dbReference type="EMBL" id="UINC01007751">
    <property type="protein sequence ID" value="SVA34911.1"/>
    <property type="molecule type" value="Genomic_DNA"/>
</dbReference>
<evidence type="ECO:0000256" key="5">
    <source>
        <dbReference type="ARBA" id="ARBA00022519"/>
    </source>
</evidence>
<sequence>MLNVRKFSIIKTSLFFLVFIPSLIKPQQRSFKDDKGIYLACEKMPEIKGGLKTIASMIKYPPKAKKEKVQGMVYVQFIVDEKGKVSSEKVIRSLGAGCDEEALRVVSGLKIKPGYDKGVPVKVKMTLPFRFKL</sequence>
<keyword evidence="8 10" id="KW-1133">Transmembrane helix</keyword>